<evidence type="ECO:0000256" key="2">
    <source>
        <dbReference type="ARBA" id="ARBA00038334"/>
    </source>
</evidence>
<dbReference type="Pfam" id="PF12697">
    <property type="entry name" value="Abhydrolase_6"/>
    <property type="match status" value="1"/>
</dbReference>
<dbReference type="AlphaFoldDB" id="A0AAF0DS32"/>
<dbReference type="PRINTS" id="PR00412">
    <property type="entry name" value="EPOXHYDRLASE"/>
</dbReference>
<dbReference type="InterPro" id="IPR000073">
    <property type="entry name" value="AB_hydrolase_1"/>
</dbReference>
<proteinExistence type="inferred from homology"/>
<dbReference type="Gene3D" id="3.40.50.1820">
    <property type="entry name" value="alpha/beta hydrolase"/>
    <property type="match status" value="1"/>
</dbReference>
<dbReference type="GO" id="GO:0016787">
    <property type="term" value="F:hydrolase activity"/>
    <property type="evidence" value="ECO:0007669"/>
    <property type="project" value="UniProtKB-KW"/>
</dbReference>
<keyword evidence="5" id="KW-1185">Reference proteome</keyword>
<reference evidence="4" key="1">
    <citation type="submission" date="2023-03" db="EMBL/GenBank/DDBJ databases">
        <title>Emydomyces testavorans Genome Sequence.</title>
        <authorList>
            <person name="Hoyer L."/>
        </authorList>
    </citation>
    <scope>NUCLEOTIDE SEQUENCE</scope>
    <source>
        <strain evidence="4">16-2883</strain>
    </source>
</reference>
<comment type="similarity">
    <text evidence="2">Belongs to the AB hydrolase superfamily. Epoxide hydrolase family.</text>
</comment>
<protein>
    <recommendedName>
        <fullName evidence="3">AB hydrolase-1 domain-containing protein</fullName>
    </recommendedName>
</protein>
<feature type="domain" description="AB hydrolase-1" evidence="3">
    <location>
        <begin position="51"/>
        <end position="320"/>
    </location>
</feature>
<evidence type="ECO:0000313" key="4">
    <source>
        <dbReference type="EMBL" id="WEW61985.1"/>
    </source>
</evidence>
<sequence>MVAITVPETLAEYNLSTFETETKVGSTVRGVSRGIFREGGDDGGADEGPILVLIHGYPQTWRHVIKLLPKTTRLFVPDIPGYGYSSPCESGHDKATVGKAILDSLSCLLGVSNAPQPQRVILIGHDRGARISHRLTVDAGEYTSSFTILGTVLMDIVPTTVQWQGMSNPAEATRSFHWPFLANVELATQTILQVGGDNFIRQLIERWSGNNERGKERLAADDAMEMYQRPFRWDSVVRASCQDYEAGATTDVKKQKEDQEKGRKLGVPVLVVHCAGIGNRFDMDVWKQWVTDEKLLTIVELGDGVGHFVAEEDPKGTVDAMVDWARKLGVQLG</sequence>
<accession>A0AAF0DS32</accession>
<dbReference type="EMBL" id="CP120631">
    <property type="protein sequence ID" value="WEW61985.1"/>
    <property type="molecule type" value="Genomic_DNA"/>
</dbReference>
<dbReference type="Proteomes" id="UP001219355">
    <property type="component" value="Chromosome 5"/>
</dbReference>
<organism evidence="4 5">
    <name type="scientific">Emydomyces testavorans</name>
    <dbReference type="NCBI Taxonomy" id="2070801"/>
    <lineage>
        <taxon>Eukaryota</taxon>
        <taxon>Fungi</taxon>
        <taxon>Dikarya</taxon>
        <taxon>Ascomycota</taxon>
        <taxon>Pezizomycotina</taxon>
        <taxon>Eurotiomycetes</taxon>
        <taxon>Eurotiomycetidae</taxon>
        <taxon>Onygenales</taxon>
        <taxon>Nannizziopsiaceae</taxon>
        <taxon>Emydomyces</taxon>
    </lineage>
</organism>
<dbReference type="SUPFAM" id="SSF53474">
    <property type="entry name" value="alpha/beta-Hydrolases"/>
    <property type="match status" value="1"/>
</dbReference>
<dbReference type="PANTHER" id="PTHR43329">
    <property type="entry name" value="EPOXIDE HYDROLASE"/>
    <property type="match status" value="1"/>
</dbReference>
<evidence type="ECO:0000259" key="3">
    <source>
        <dbReference type="Pfam" id="PF12697"/>
    </source>
</evidence>
<dbReference type="InterPro" id="IPR029058">
    <property type="entry name" value="AB_hydrolase_fold"/>
</dbReference>
<keyword evidence="1" id="KW-0378">Hydrolase</keyword>
<dbReference type="InterPro" id="IPR000639">
    <property type="entry name" value="Epox_hydrolase-like"/>
</dbReference>
<name>A0AAF0DS32_9EURO</name>
<evidence type="ECO:0000313" key="5">
    <source>
        <dbReference type="Proteomes" id="UP001219355"/>
    </source>
</evidence>
<gene>
    <name evidence="4" type="ORF">PRK78_007485</name>
</gene>
<evidence type="ECO:0000256" key="1">
    <source>
        <dbReference type="ARBA" id="ARBA00022801"/>
    </source>
</evidence>